<protein>
    <submittedName>
        <fullName evidence="2">Uncharacterized protein</fullName>
    </submittedName>
</protein>
<evidence type="ECO:0000256" key="1">
    <source>
        <dbReference type="SAM" id="MobiDB-lite"/>
    </source>
</evidence>
<dbReference type="AlphaFoldDB" id="A0A9P5BB31"/>
<feature type="region of interest" description="Disordered" evidence="1">
    <location>
        <begin position="29"/>
        <end position="66"/>
    </location>
</feature>
<sequence length="202" mass="22430">MDHWHTMCQCPNSNVEAKHWTPCTCPYPSPPDESSSTHASPNSVSHHDHEPTVSSPAAFEHHQSASDPGQTVSFCYGACSNHYDGIHPETDYASPDLLIDFEPQDTQPGDHTPPPTSGQSSNTPSPLRTEDQGIRSAAEELEDLSLADRFLAESRLNNMKWKSIHKEHNAIWAAKSEGALRRRMSRIKDENPAIKALLEQKI</sequence>
<reference evidence="2" key="1">
    <citation type="submission" date="2020-01" db="EMBL/GenBank/DDBJ databases">
        <title>Identification and distribution of gene clusters putatively required for synthesis of sphingolipid metabolism inhibitors in phylogenetically diverse species of the filamentous fungus Fusarium.</title>
        <authorList>
            <person name="Kim H.-S."/>
            <person name="Busman M."/>
            <person name="Brown D.W."/>
            <person name="Divon H."/>
            <person name="Uhlig S."/>
            <person name="Proctor R.H."/>
        </authorList>
    </citation>
    <scope>NUCLEOTIDE SEQUENCE</scope>
    <source>
        <strain evidence="2">NRRL 31653</strain>
    </source>
</reference>
<proteinExistence type="predicted"/>
<comment type="caution">
    <text evidence="2">The sequence shown here is derived from an EMBL/GenBank/DDBJ whole genome shotgun (WGS) entry which is preliminary data.</text>
</comment>
<organism evidence="2 3">
    <name type="scientific">Fusarium agapanthi</name>
    <dbReference type="NCBI Taxonomy" id="1803897"/>
    <lineage>
        <taxon>Eukaryota</taxon>
        <taxon>Fungi</taxon>
        <taxon>Dikarya</taxon>
        <taxon>Ascomycota</taxon>
        <taxon>Pezizomycotina</taxon>
        <taxon>Sordariomycetes</taxon>
        <taxon>Hypocreomycetidae</taxon>
        <taxon>Hypocreales</taxon>
        <taxon>Nectriaceae</taxon>
        <taxon>Fusarium</taxon>
        <taxon>Fusarium fujikuroi species complex</taxon>
    </lineage>
</organism>
<name>A0A9P5BB31_9HYPO</name>
<accession>A0A9P5BB31</accession>
<gene>
    <name evidence="2" type="ORF">FAGAP_5864</name>
</gene>
<evidence type="ECO:0000313" key="2">
    <source>
        <dbReference type="EMBL" id="KAF4497968.1"/>
    </source>
</evidence>
<feature type="compositionally biased region" description="Polar residues" evidence="1">
    <location>
        <begin position="117"/>
        <end position="126"/>
    </location>
</feature>
<feature type="region of interest" description="Disordered" evidence="1">
    <location>
        <begin position="99"/>
        <end position="132"/>
    </location>
</feature>
<evidence type="ECO:0000313" key="3">
    <source>
        <dbReference type="Proteomes" id="UP000737391"/>
    </source>
</evidence>
<keyword evidence="3" id="KW-1185">Reference proteome</keyword>
<feature type="compositionally biased region" description="Polar residues" evidence="1">
    <location>
        <begin position="32"/>
        <end position="44"/>
    </location>
</feature>
<dbReference type="Proteomes" id="UP000737391">
    <property type="component" value="Unassembled WGS sequence"/>
</dbReference>
<dbReference type="EMBL" id="LUFC02000390">
    <property type="protein sequence ID" value="KAF4497968.1"/>
    <property type="molecule type" value="Genomic_DNA"/>
</dbReference>
<dbReference type="OrthoDB" id="5047990at2759"/>